<evidence type="ECO:0000313" key="2">
    <source>
        <dbReference type="EMBL" id="KZN70391.1"/>
    </source>
</evidence>
<evidence type="ECO:0000256" key="1">
    <source>
        <dbReference type="SAM" id="Phobius"/>
    </source>
</evidence>
<dbReference type="PATRIC" id="fig|1365257.3.peg.77"/>
<feature type="transmembrane region" description="Helical" evidence="1">
    <location>
        <begin position="87"/>
        <end position="108"/>
    </location>
</feature>
<dbReference type="Proteomes" id="UP000076661">
    <property type="component" value="Unassembled WGS sequence"/>
</dbReference>
<protein>
    <submittedName>
        <fullName evidence="2">Uncharacterized protein</fullName>
    </submittedName>
</protein>
<accession>A0A167PD91</accession>
<organism evidence="2 3">
    <name type="scientific">Pseudoalteromonas luteoviolacea S4060-1</name>
    <dbReference type="NCBI Taxonomy" id="1365257"/>
    <lineage>
        <taxon>Bacteria</taxon>
        <taxon>Pseudomonadati</taxon>
        <taxon>Pseudomonadota</taxon>
        <taxon>Gammaproteobacteria</taxon>
        <taxon>Alteromonadales</taxon>
        <taxon>Pseudoalteromonadaceae</taxon>
        <taxon>Pseudoalteromonas</taxon>
    </lineage>
</organism>
<sequence length="123" mass="14482">MLRKFFAVVIVLTIFLFWTSVHYLGGSLDYELVIKPYPTSDLAIGGGEEGSYKRRLEQGEFPEWLKNKNYMIIAEGSYESKTQIWEYLHWTLIALVFFGWFFTIVNLITKELKALNKFINKEK</sequence>
<keyword evidence="1" id="KW-1133">Transmembrane helix</keyword>
<reference evidence="2 3" key="1">
    <citation type="submission" date="2013-07" db="EMBL/GenBank/DDBJ databases">
        <title>Comparative Genomic and Metabolomic Analysis of Twelve Strains of Pseudoalteromonas luteoviolacea.</title>
        <authorList>
            <person name="Vynne N.G."/>
            <person name="Mansson M."/>
            <person name="Gram L."/>
        </authorList>
    </citation>
    <scope>NUCLEOTIDE SEQUENCE [LARGE SCALE GENOMIC DNA]</scope>
    <source>
        <strain evidence="2 3">S4060-1</strain>
    </source>
</reference>
<feature type="transmembrane region" description="Helical" evidence="1">
    <location>
        <begin position="5"/>
        <end position="25"/>
    </location>
</feature>
<keyword evidence="1" id="KW-0472">Membrane</keyword>
<evidence type="ECO:0000313" key="3">
    <source>
        <dbReference type="Proteomes" id="UP000076661"/>
    </source>
</evidence>
<keyword evidence="1" id="KW-0812">Transmembrane</keyword>
<dbReference type="RefSeq" id="WP_063379531.1">
    <property type="nucleotide sequence ID" value="NZ_AUXX01000001.1"/>
</dbReference>
<comment type="caution">
    <text evidence="2">The sequence shown here is derived from an EMBL/GenBank/DDBJ whole genome shotgun (WGS) entry which is preliminary data.</text>
</comment>
<gene>
    <name evidence="2" type="ORF">N478_00375</name>
</gene>
<dbReference type="EMBL" id="AUXX01000001">
    <property type="protein sequence ID" value="KZN70391.1"/>
    <property type="molecule type" value="Genomic_DNA"/>
</dbReference>
<dbReference type="AlphaFoldDB" id="A0A167PD91"/>
<proteinExistence type="predicted"/>
<name>A0A167PD91_9GAMM</name>